<dbReference type="EMBL" id="NHMK01000011">
    <property type="protein sequence ID" value="OWL96553.1"/>
    <property type="molecule type" value="Genomic_DNA"/>
</dbReference>
<evidence type="ECO:0000313" key="2">
    <source>
        <dbReference type="Proteomes" id="UP000197208"/>
    </source>
</evidence>
<keyword evidence="2" id="KW-1185">Reference proteome</keyword>
<sequence length="138" mass="15303">MKPTADDLRQLLDIPAQLEALDRTHNGLKSDKAKRTRELDGMKARHRIRISKEGGYTNAEDRAAALVIACEDDAKYTATVERLEAIDGMIRANRAQYDLLRRTREGLRVQGGLHIVARLEDLIKDKDLAAAIGSGLLA</sequence>
<dbReference type="RefSeq" id="WP_172418004.1">
    <property type="nucleotide sequence ID" value="NZ_NHMK01000011.1"/>
</dbReference>
<dbReference type="AlphaFoldDB" id="A0A2D0A803"/>
<dbReference type="Proteomes" id="UP000197208">
    <property type="component" value="Unassembled WGS sequence"/>
</dbReference>
<evidence type="ECO:0000313" key="1">
    <source>
        <dbReference type="EMBL" id="OWL96553.1"/>
    </source>
</evidence>
<name>A0A2D0A803_9DEIO</name>
<proteinExistence type="predicted"/>
<organism evidence="1 2">
    <name type="scientific">Deinococcus indicus</name>
    <dbReference type="NCBI Taxonomy" id="223556"/>
    <lineage>
        <taxon>Bacteria</taxon>
        <taxon>Thermotogati</taxon>
        <taxon>Deinococcota</taxon>
        <taxon>Deinococci</taxon>
        <taxon>Deinococcales</taxon>
        <taxon>Deinococcaceae</taxon>
        <taxon>Deinococcus</taxon>
    </lineage>
</organism>
<comment type="caution">
    <text evidence="1">The sequence shown here is derived from an EMBL/GenBank/DDBJ whole genome shotgun (WGS) entry which is preliminary data.</text>
</comment>
<accession>A0A2D0A803</accession>
<protein>
    <submittedName>
        <fullName evidence="1">Uncharacterized protein</fullName>
    </submittedName>
</protein>
<gene>
    <name evidence="1" type="ORF">CBQ26_09250</name>
</gene>
<reference evidence="1 2" key="1">
    <citation type="submission" date="2017-05" db="EMBL/GenBank/DDBJ databases">
        <title>De novo genome assembly of Deniococcus indicus strain DR1.</title>
        <authorList>
            <person name="Chauhan D."/>
            <person name="Yennamalli R.M."/>
            <person name="Priyadarshini R."/>
        </authorList>
    </citation>
    <scope>NUCLEOTIDE SEQUENCE [LARGE SCALE GENOMIC DNA]</scope>
    <source>
        <strain evidence="1 2">DR1</strain>
    </source>
</reference>